<keyword evidence="2" id="KW-1185">Reference proteome</keyword>
<gene>
    <name evidence="1" type="ORF">LPJ66_005599</name>
</gene>
<evidence type="ECO:0000313" key="2">
    <source>
        <dbReference type="Proteomes" id="UP001150581"/>
    </source>
</evidence>
<sequence>MDNTLKSPVRYSLRTRTPIKPVAAPPPAPPPTARKRARPAASSKTPTPKKTTRKRAFSNPTNTTKRNASTKEPSPETMETPDAAELSSEDEAYTPDQRTSPAAMPPPTVRRSTTSDVPVRRGPGRPRKDGSMPQPRNPLRTPLPALSTTLSARRTTGAAVTFSTASTPGGDSRRLPVNLTKHDPFKVENLTEASRIMQSVAVNGTPNDDRYELMKMSDALKMCGYELGVVDPGTGTVDEVYQIISWAVRAAGPSGPTHPPPGLSEEGRGVLLKCFATVGRRIREESRDMAAYHRRHALRKLALAEKQQQQQQQQKVEGEMEDVEAEVEGPDAGKNKPAHRRNPLRIPGPLVDIWREPYKKSHDNEPAAGHDSQVSDA</sequence>
<organism evidence="1 2">
    <name type="scientific">Kickxella alabastrina</name>
    <dbReference type="NCBI Taxonomy" id="61397"/>
    <lineage>
        <taxon>Eukaryota</taxon>
        <taxon>Fungi</taxon>
        <taxon>Fungi incertae sedis</taxon>
        <taxon>Zoopagomycota</taxon>
        <taxon>Kickxellomycotina</taxon>
        <taxon>Kickxellomycetes</taxon>
        <taxon>Kickxellales</taxon>
        <taxon>Kickxellaceae</taxon>
        <taxon>Kickxella</taxon>
    </lineage>
</organism>
<proteinExistence type="predicted"/>
<reference evidence="1" key="1">
    <citation type="submission" date="2022-07" db="EMBL/GenBank/DDBJ databases">
        <title>Phylogenomic reconstructions and comparative analyses of Kickxellomycotina fungi.</title>
        <authorList>
            <person name="Reynolds N.K."/>
            <person name="Stajich J.E."/>
            <person name="Barry K."/>
            <person name="Grigoriev I.V."/>
            <person name="Crous P."/>
            <person name="Smith M.E."/>
        </authorList>
    </citation>
    <scope>NUCLEOTIDE SEQUENCE</scope>
    <source>
        <strain evidence="1">Benny 63K</strain>
    </source>
</reference>
<accession>A0ACC1IIF3</accession>
<name>A0ACC1IIF3_9FUNG</name>
<dbReference type="EMBL" id="JANBPG010000797">
    <property type="protein sequence ID" value="KAJ1893707.1"/>
    <property type="molecule type" value="Genomic_DNA"/>
</dbReference>
<comment type="caution">
    <text evidence="1">The sequence shown here is derived from an EMBL/GenBank/DDBJ whole genome shotgun (WGS) entry which is preliminary data.</text>
</comment>
<protein>
    <submittedName>
        <fullName evidence="1">Uncharacterized protein</fullName>
    </submittedName>
</protein>
<evidence type="ECO:0000313" key="1">
    <source>
        <dbReference type="EMBL" id="KAJ1893707.1"/>
    </source>
</evidence>
<dbReference type="Proteomes" id="UP001150581">
    <property type="component" value="Unassembled WGS sequence"/>
</dbReference>